<keyword evidence="1" id="KW-0732">Signal</keyword>
<accession>A0A238FF84</accession>
<evidence type="ECO:0000256" key="1">
    <source>
        <dbReference type="SAM" id="SignalP"/>
    </source>
</evidence>
<dbReference type="SUPFAM" id="SSF52047">
    <property type="entry name" value="RNI-like"/>
    <property type="match status" value="1"/>
</dbReference>
<feature type="signal peptide" evidence="1">
    <location>
        <begin position="1"/>
        <end position="16"/>
    </location>
</feature>
<keyword evidence="3" id="KW-1185">Reference proteome</keyword>
<dbReference type="Gene3D" id="3.80.10.10">
    <property type="entry name" value="Ribonuclease Inhibitor"/>
    <property type="match status" value="1"/>
</dbReference>
<evidence type="ECO:0000313" key="3">
    <source>
        <dbReference type="Proteomes" id="UP000198372"/>
    </source>
</evidence>
<protein>
    <submittedName>
        <fullName evidence="2">BQ2448_4581 protein</fullName>
    </submittedName>
</protein>
<sequence>MLTFLIIEILSRLGWQTAHYSDRERQSDLASIALTHPAFLHATQYVLYSSSALTIRNAGRSASLASTVSSKPDLALLVTSLVAFANTDGGHPSSVTTILNSCPNVASLSLGGSLFLHPNASDALKLATLQTNLTKFVWWGNDLSSVVDLLSAWTNLENLSIMIHDLSGLRSVPKPSYHLKRLSITGRTPHQLTIAGRSFFSQLFGSTQPGTLEILELRSINFEASFDPSLGDPILAPCFPFLRSLTLQHLRPYPLVDWLSLCESHNSLRHLEYSPFAGEIVSRDAEASTFSIPKTLRSIQLMGRKTYLEMGLSRALERLGEDDNDLKLVKLSGPYASDPGLTEVGRVCKAQGIELQVRREFSD</sequence>
<feature type="chain" id="PRO_5012692213" evidence="1">
    <location>
        <begin position="17"/>
        <end position="363"/>
    </location>
</feature>
<dbReference type="InterPro" id="IPR032675">
    <property type="entry name" value="LRR_dom_sf"/>
</dbReference>
<name>A0A238FF84_9BASI</name>
<reference evidence="3" key="1">
    <citation type="submission" date="2016-09" db="EMBL/GenBank/DDBJ databases">
        <authorList>
            <person name="Jeantristanb JTB J.-T."/>
            <person name="Ricardo R."/>
        </authorList>
    </citation>
    <scope>NUCLEOTIDE SEQUENCE [LARGE SCALE GENOMIC DNA]</scope>
</reference>
<organism evidence="2 3">
    <name type="scientific">Microbotryum intermedium</name>
    <dbReference type="NCBI Taxonomy" id="269621"/>
    <lineage>
        <taxon>Eukaryota</taxon>
        <taxon>Fungi</taxon>
        <taxon>Dikarya</taxon>
        <taxon>Basidiomycota</taxon>
        <taxon>Pucciniomycotina</taxon>
        <taxon>Microbotryomycetes</taxon>
        <taxon>Microbotryales</taxon>
        <taxon>Microbotryaceae</taxon>
        <taxon>Microbotryum</taxon>
    </lineage>
</organism>
<gene>
    <name evidence="2" type="ORF">BQ2448_4581</name>
</gene>
<dbReference type="AlphaFoldDB" id="A0A238FF84"/>
<dbReference type="EMBL" id="FMSP01000008">
    <property type="protein sequence ID" value="SCV71887.1"/>
    <property type="molecule type" value="Genomic_DNA"/>
</dbReference>
<dbReference type="OrthoDB" id="2535064at2759"/>
<proteinExistence type="predicted"/>
<dbReference type="Proteomes" id="UP000198372">
    <property type="component" value="Unassembled WGS sequence"/>
</dbReference>
<evidence type="ECO:0000313" key="2">
    <source>
        <dbReference type="EMBL" id="SCV71887.1"/>
    </source>
</evidence>